<dbReference type="AlphaFoldDB" id="A0A0K0FQ49"/>
<reference evidence="2" key="2">
    <citation type="submission" date="2015-08" db="UniProtKB">
        <authorList>
            <consortium name="WormBaseParasite"/>
        </authorList>
    </citation>
    <scope>IDENTIFICATION</scope>
</reference>
<evidence type="ECO:0000313" key="2">
    <source>
        <dbReference type="WBParaSite" id="SVE_1153300.1"/>
    </source>
</evidence>
<reference evidence="1" key="1">
    <citation type="submission" date="2014-07" db="EMBL/GenBank/DDBJ databases">
        <authorList>
            <person name="Martin A.A"/>
            <person name="De Silva N."/>
        </authorList>
    </citation>
    <scope>NUCLEOTIDE SEQUENCE</scope>
</reference>
<protein>
    <submittedName>
        <fullName evidence="2">Uncharacterized protein</fullName>
    </submittedName>
</protein>
<dbReference type="STRING" id="75913.A0A0K0FQ49"/>
<accession>A0A0K0FQ49</accession>
<proteinExistence type="predicted"/>
<sequence length="161" mass="18798">MRFNLSNTNNTNKDTRKRKIDLNAILNKRPIEKSRSDVQNFCISEYKILNKNTSNNILQIMKKSYKEYEKTTNSCILEFLKQRRTQNIVNNDNSEILIADVTMWLQAANLRNGSLGSIAFMTKKKNDNLKIELIPSNTCFQEIVSTIESERKFKELIMKVL</sequence>
<dbReference type="Proteomes" id="UP000035680">
    <property type="component" value="Unassembled WGS sequence"/>
</dbReference>
<evidence type="ECO:0000313" key="1">
    <source>
        <dbReference type="Proteomes" id="UP000035680"/>
    </source>
</evidence>
<name>A0A0K0FQ49_STRVS</name>
<dbReference type="WBParaSite" id="SVE_1153300.1">
    <property type="protein sequence ID" value="SVE_1153300.1"/>
    <property type="gene ID" value="SVE_1153300"/>
</dbReference>
<keyword evidence="1" id="KW-1185">Reference proteome</keyword>
<organism evidence="1 2">
    <name type="scientific">Strongyloides venezuelensis</name>
    <name type="common">Threadworm</name>
    <dbReference type="NCBI Taxonomy" id="75913"/>
    <lineage>
        <taxon>Eukaryota</taxon>
        <taxon>Metazoa</taxon>
        <taxon>Ecdysozoa</taxon>
        <taxon>Nematoda</taxon>
        <taxon>Chromadorea</taxon>
        <taxon>Rhabditida</taxon>
        <taxon>Tylenchina</taxon>
        <taxon>Panagrolaimomorpha</taxon>
        <taxon>Strongyloidoidea</taxon>
        <taxon>Strongyloididae</taxon>
        <taxon>Strongyloides</taxon>
    </lineage>
</organism>